<accession>A0AC61R8U6</accession>
<sequence>MAEMEKTYEKVVESIKNQVMDGTLVPGSKLPTERTLAKELDVSRNSVREGLRVLQNIGIISSQQGSGNYISLNFDQKMTEVLSFMYFLKGIDETQVTEFRWIIEEAALRYAVIRATAEEKKGLLESLAGLESATSEAERIQWDQQIHARIVQASHNDFLIANYNAFTSFMDEYIKSMRQRIIRGLESNNMLEVAHHEMVYGILNEDIQLSMHGLRDHFGYIEKYRA</sequence>
<comment type="caution">
    <text evidence="1">The sequence shown here is derived from an EMBL/GenBank/DDBJ whole genome shotgun (WGS) entry which is preliminary data.</text>
</comment>
<protein>
    <submittedName>
        <fullName evidence="1">FadR family transcriptional regulator</fullName>
    </submittedName>
</protein>
<keyword evidence="2" id="KW-1185">Reference proteome</keyword>
<evidence type="ECO:0000313" key="2">
    <source>
        <dbReference type="Proteomes" id="UP000308836"/>
    </source>
</evidence>
<reference evidence="1" key="1">
    <citation type="submission" date="2019-04" db="EMBL/GenBank/DDBJ databases">
        <title>Microbes associate with the intestines of laboratory mice.</title>
        <authorList>
            <person name="Navarre W."/>
            <person name="Wong E."/>
            <person name="Huang K."/>
            <person name="Tropini C."/>
            <person name="Ng K."/>
            <person name="Yu B."/>
        </authorList>
    </citation>
    <scope>NUCLEOTIDE SEQUENCE</scope>
    <source>
        <strain evidence="1">NM09_H32</strain>
    </source>
</reference>
<proteinExistence type="predicted"/>
<name>A0AC61R8U6_9FIRM</name>
<gene>
    <name evidence="1" type="ORF">E5336_03720</name>
</gene>
<dbReference type="Proteomes" id="UP000308836">
    <property type="component" value="Unassembled WGS sequence"/>
</dbReference>
<dbReference type="EMBL" id="SRYG01000005">
    <property type="protein sequence ID" value="TGY66644.1"/>
    <property type="molecule type" value="Genomic_DNA"/>
</dbReference>
<evidence type="ECO:0000313" key="1">
    <source>
        <dbReference type="EMBL" id="TGY66644.1"/>
    </source>
</evidence>
<organism evidence="1 2">
    <name type="scientific">Dubosiella muris</name>
    <dbReference type="NCBI Taxonomy" id="3038133"/>
    <lineage>
        <taxon>Bacteria</taxon>
        <taxon>Bacillati</taxon>
        <taxon>Bacillota</taxon>
        <taxon>Erysipelotrichia</taxon>
        <taxon>Erysipelotrichales</taxon>
        <taxon>Erysipelotrichaceae</taxon>
        <taxon>Dubosiella</taxon>
    </lineage>
</organism>